<feature type="compositionally biased region" description="Polar residues" evidence="4">
    <location>
        <begin position="199"/>
        <end position="208"/>
    </location>
</feature>
<feature type="compositionally biased region" description="Basic and acidic residues" evidence="4">
    <location>
        <begin position="209"/>
        <end position="227"/>
    </location>
</feature>
<dbReference type="AlphaFoldDB" id="A0A059IYQ2"/>
<feature type="compositionally biased region" description="Low complexity" evidence="4">
    <location>
        <begin position="114"/>
        <end position="130"/>
    </location>
</feature>
<evidence type="ECO:0000256" key="1">
    <source>
        <dbReference type="ARBA" id="ARBA00006461"/>
    </source>
</evidence>
<dbReference type="Pfam" id="PF08243">
    <property type="entry name" value="SPT2"/>
    <property type="match status" value="1"/>
</dbReference>
<feature type="compositionally biased region" description="Acidic residues" evidence="4">
    <location>
        <begin position="282"/>
        <end position="305"/>
    </location>
</feature>
<dbReference type="InterPro" id="IPR013256">
    <property type="entry name" value="Chromatin_SPT2"/>
</dbReference>
<name>A0A059IYQ2_TRIIM</name>
<evidence type="ECO:0000256" key="2">
    <source>
        <dbReference type="ARBA" id="ARBA00023054"/>
    </source>
</evidence>
<reference evidence="5 6" key="1">
    <citation type="submission" date="2014-02" db="EMBL/GenBank/DDBJ databases">
        <title>The Genome Sequence of Trichophyton interdigitale MR816.</title>
        <authorList>
            <consortium name="The Broad Institute Genomics Platform"/>
            <person name="Cuomo C.A."/>
            <person name="White T.C."/>
            <person name="Graser Y."/>
            <person name="Martinez-Rossi N."/>
            <person name="Heitman J."/>
            <person name="Young S.K."/>
            <person name="Zeng Q."/>
            <person name="Gargeya S."/>
            <person name="Abouelleil A."/>
            <person name="Alvarado L."/>
            <person name="Chapman S.B."/>
            <person name="Gainer-Dewar J."/>
            <person name="Goldberg J."/>
            <person name="Griggs A."/>
            <person name="Gujja S."/>
            <person name="Hansen M."/>
            <person name="Howarth C."/>
            <person name="Imamovic A."/>
            <person name="Larimer J."/>
            <person name="Martinez D."/>
            <person name="Murphy C."/>
            <person name="Pearson M.D."/>
            <person name="Persinoti G."/>
            <person name="Poon T."/>
            <person name="Priest M."/>
            <person name="Roberts A.D."/>
            <person name="Saif S."/>
            <person name="Shea T.D."/>
            <person name="Sykes S.N."/>
            <person name="Wortman J."/>
            <person name="Nusbaum C."/>
            <person name="Birren B."/>
        </authorList>
    </citation>
    <scope>NUCLEOTIDE SEQUENCE [LARGE SCALE GENOMIC DNA]</scope>
    <source>
        <strain evidence="5 6">MR816</strain>
    </source>
</reference>
<comment type="similarity">
    <text evidence="1">Belongs to the SPT2 family.</text>
</comment>
<accession>A0A059IYQ2</accession>
<dbReference type="Proteomes" id="UP000024533">
    <property type="component" value="Unassembled WGS sequence"/>
</dbReference>
<evidence type="ECO:0008006" key="7">
    <source>
        <dbReference type="Google" id="ProtNLM"/>
    </source>
</evidence>
<dbReference type="HOGENOM" id="CLU_068909_0_0_1"/>
<sequence length="356" mass="38318">MSFLNSVLSSIETGEVSITPPPPPKSTTPDSTSSNQKPSLNSKLAATSISGNSNGYTGTAQKRKAGEQLTRPAPRNDRFSKPLPSSSPQPTTPASRLPRDSDAARKPAPKPTYLATAASKPALSKPSAAPVSTKPPPKGSYAAIMAEAKALQNKAPAAVGLIKHQAVPKDKKSKVQQKKMTEEAKQRDREPANRKLSTEKSAATAPSRSTKEAILKARQAEMGKQEAYKGTARPRPGSLPPARSSESSYSGTSGLPSRRAQGREASYGRSKSHGASRNEYLGTDEEDEGDYGYGDEDDYSDESDMEAGFLDVEEEEQTALRIAKQEDAEELRLEMAAKKEKMERKMKLNALAKSRR</sequence>
<feature type="compositionally biased region" description="Basic and acidic residues" evidence="4">
    <location>
        <begin position="179"/>
        <end position="198"/>
    </location>
</feature>
<feature type="region of interest" description="Disordered" evidence="4">
    <location>
        <begin position="1"/>
        <end position="139"/>
    </location>
</feature>
<feature type="coiled-coil region" evidence="3">
    <location>
        <begin position="321"/>
        <end position="348"/>
    </location>
</feature>
<feature type="region of interest" description="Disordered" evidence="4">
    <location>
        <begin position="162"/>
        <end position="305"/>
    </location>
</feature>
<proteinExistence type="inferred from homology"/>
<dbReference type="SMART" id="SM00784">
    <property type="entry name" value="SPT2"/>
    <property type="match status" value="1"/>
</dbReference>
<organism evidence="5 6">
    <name type="scientific">Trichophyton interdigitale (strain MR816)</name>
    <dbReference type="NCBI Taxonomy" id="1215338"/>
    <lineage>
        <taxon>Eukaryota</taxon>
        <taxon>Fungi</taxon>
        <taxon>Dikarya</taxon>
        <taxon>Ascomycota</taxon>
        <taxon>Pezizomycotina</taxon>
        <taxon>Eurotiomycetes</taxon>
        <taxon>Eurotiomycetidae</taxon>
        <taxon>Onygenales</taxon>
        <taxon>Arthrodermataceae</taxon>
        <taxon>Trichophyton</taxon>
    </lineage>
</organism>
<evidence type="ECO:0000256" key="3">
    <source>
        <dbReference type="SAM" id="Coils"/>
    </source>
</evidence>
<evidence type="ECO:0000313" key="5">
    <source>
        <dbReference type="EMBL" id="KDB20387.1"/>
    </source>
</evidence>
<comment type="caution">
    <text evidence="5">The sequence shown here is derived from an EMBL/GenBank/DDBJ whole genome shotgun (WGS) entry which is preliminary data.</text>
</comment>
<evidence type="ECO:0000313" key="6">
    <source>
        <dbReference type="Proteomes" id="UP000024533"/>
    </source>
</evidence>
<gene>
    <name evidence="5" type="ORF">H109_07662</name>
</gene>
<protein>
    <recommendedName>
        <fullName evidence="7">SPT2 chromatin protein</fullName>
    </recommendedName>
</protein>
<dbReference type="EMBL" id="AOKY01000818">
    <property type="protein sequence ID" value="KDB20387.1"/>
    <property type="molecule type" value="Genomic_DNA"/>
</dbReference>
<keyword evidence="6" id="KW-1185">Reference proteome</keyword>
<feature type="compositionally biased region" description="Low complexity" evidence="4">
    <location>
        <begin position="244"/>
        <end position="257"/>
    </location>
</feature>
<feature type="compositionally biased region" description="Polar residues" evidence="4">
    <location>
        <begin position="35"/>
        <end position="60"/>
    </location>
</feature>
<keyword evidence="2 3" id="KW-0175">Coiled coil</keyword>
<dbReference type="OMA" id="QHKKVEK"/>
<dbReference type="STRING" id="1215338.A0A059IYQ2"/>
<dbReference type="OrthoDB" id="5430658at2759"/>
<evidence type="ECO:0000256" key="4">
    <source>
        <dbReference type="SAM" id="MobiDB-lite"/>
    </source>
</evidence>
<feature type="compositionally biased region" description="Polar residues" evidence="4">
    <location>
        <begin position="1"/>
        <end position="12"/>
    </location>
</feature>